<evidence type="ECO:0000313" key="2">
    <source>
        <dbReference type="EMBL" id="GER58584.1"/>
    </source>
</evidence>
<proteinExistence type="predicted"/>
<accession>A0A5J4IUX1</accession>
<dbReference type="Gene3D" id="2.60.120.200">
    <property type="match status" value="1"/>
</dbReference>
<feature type="signal peptide" evidence="1">
    <location>
        <begin position="1"/>
        <end position="27"/>
    </location>
</feature>
<dbReference type="AlphaFoldDB" id="A0A5J4IUX1"/>
<dbReference type="InterPro" id="IPR013320">
    <property type="entry name" value="ConA-like_dom_sf"/>
</dbReference>
<evidence type="ECO:0000256" key="1">
    <source>
        <dbReference type="SAM" id="SignalP"/>
    </source>
</evidence>
<dbReference type="OrthoDB" id="832379at2"/>
<keyword evidence="3" id="KW-1185">Reference proteome</keyword>
<sequence length="670" mass="74719">MKKMTQLLKNSAALVALLITVSLFSVSCQEDKVIVQNPPPEQSIEPGSDLVNLMRNVSENDVSVDNIIDGTDCSSIQFPFTVIAGGIEVTIDSIEDLLIIQQLIDDNQGNGNIEILFPITIILPDYTTIVIESQEEFDVFIASCDPSPNECVDFVYPISFSVFNLEFELIETVVITNDFELYFFLQDLDDNNGNIVSLNFPVSLVYGNGNTIEVTTNAELAVAIEAGPDNCEVIVDPENPCPAAVVEAYLLECFWYPSSYGGVTDNAYEYYHFTFSESNNLEMTTSSAYNIDALWNVSEVDGKTIVLLEAVFPIFEPFLGNWEVLECSEEQLLLEREDGLQMVFSRDCDYDLAQCTGSGLGICDTDGDGFVSVDFNEIIDLHFTCNDALEYSITFHETYADANALQNQLPSPYQTTVPNSQTFYYAITEVGSQEVRYVASFQIDAEDCGTSCENPGELTDGLIVYMPFGNEIHELVSDEILGIGGQFVEDRAGNENCAIGFSQGDDPIFIPGTPENEITGDFAISLWFKMQNDAVGDYEIIFSTQQHQSDGLELGVYDLNTPLFVTHNPEINLWDNDWNQEVDVVWTNTDWHHLLITHEGDVTKMYRDGILRNETNEDVNLGGATDTGYMINAQNFRGHVDDLRVYNRALSPNEVFVLFNLEAECYTCLD</sequence>
<dbReference type="EMBL" id="BKCG01000001">
    <property type="protein sequence ID" value="GER58584.1"/>
    <property type="molecule type" value="Genomic_DNA"/>
</dbReference>
<name>A0A5J4IUX1_9FLAO</name>
<dbReference type="GO" id="GO:0004553">
    <property type="term" value="F:hydrolase activity, hydrolyzing O-glycosyl compounds"/>
    <property type="evidence" value="ECO:0007669"/>
    <property type="project" value="UniProtKB-ARBA"/>
</dbReference>
<dbReference type="Pfam" id="PF13385">
    <property type="entry name" value="Laminin_G_3"/>
    <property type="match status" value="1"/>
</dbReference>
<dbReference type="GO" id="GO:0005975">
    <property type="term" value="P:carbohydrate metabolic process"/>
    <property type="evidence" value="ECO:0007669"/>
    <property type="project" value="UniProtKB-ARBA"/>
</dbReference>
<feature type="chain" id="PRO_5023902750" description="LamG-like jellyroll fold domain-containing protein" evidence="1">
    <location>
        <begin position="28"/>
        <end position="670"/>
    </location>
</feature>
<comment type="caution">
    <text evidence="2">The sequence shown here is derived from an EMBL/GenBank/DDBJ whole genome shotgun (WGS) entry which is preliminary data.</text>
</comment>
<organism evidence="2 3">
    <name type="scientific">Patiriisocius marinus</name>
    <dbReference type="NCBI Taxonomy" id="1397112"/>
    <lineage>
        <taxon>Bacteria</taxon>
        <taxon>Pseudomonadati</taxon>
        <taxon>Bacteroidota</taxon>
        <taxon>Flavobacteriia</taxon>
        <taxon>Flavobacteriales</taxon>
        <taxon>Flavobacteriaceae</taxon>
        <taxon>Patiriisocius</taxon>
    </lineage>
</organism>
<dbReference type="SUPFAM" id="SSF49899">
    <property type="entry name" value="Concanavalin A-like lectins/glucanases"/>
    <property type="match status" value="1"/>
</dbReference>
<keyword evidence="1" id="KW-0732">Signal</keyword>
<dbReference type="Proteomes" id="UP000326509">
    <property type="component" value="Unassembled WGS sequence"/>
</dbReference>
<evidence type="ECO:0000313" key="3">
    <source>
        <dbReference type="Proteomes" id="UP000326509"/>
    </source>
</evidence>
<dbReference type="PROSITE" id="PS51257">
    <property type="entry name" value="PROKAR_LIPOPROTEIN"/>
    <property type="match status" value="1"/>
</dbReference>
<evidence type="ECO:0008006" key="4">
    <source>
        <dbReference type="Google" id="ProtNLM"/>
    </source>
</evidence>
<gene>
    <name evidence="2" type="ORF">ULMA_06920</name>
</gene>
<protein>
    <recommendedName>
        <fullName evidence="4">LamG-like jellyroll fold domain-containing protein</fullName>
    </recommendedName>
</protein>
<dbReference type="RefSeq" id="WP_151672654.1">
    <property type="nucleotide sequence ID" value="NZ_BKCG01000001.1"/>
</dbReference>
<reference evidence="2 3" key="1">
    <citation type="submission" date="2019-08" db="EMBL/GenBank/DDBJ databases">
        <title>Draft genome sequence of Ulvibacter marinus type strain NBRC 109484.</title>
        <authorList>
            <person name="Kawano K."/>
            <person name="Ushijima N."/>
            <person name="Kihara M."/>
            <person name="Itoh H."/>
        </authorList>
    </citation>
    <scope>NUCLEOTIDE SEQUENCE [LARGE SCALE GENOMIC DNA]</scope>
    <source>
        <strain evidence="2 3">NBRC 109484</strain>
    </source>
</reference>